<dbReference type="CDD" id="cd04301">
    <property type="entry name" value="NAT_SF"/>
    <property type="match status" value="1"/>
</dbReference>
<feature type="compositionally biased region" description="Basic and acidic residues" evidence="1">
    <location>
        <begin position="1"/>
        <end position="10"/>
    </location>
</feature>
<evidence type="ECO:0000259" key="2">
    <source>
        <dbReference type="PROSITE" id="PS51729"/>
    </source>
</evidence>
<evidence type="ECO:0000313" key="3">
    <source>
        <dbReference type="EMBL" id="AZG78492.1"/>
    </source>
</evidence>
<name>A0A3G8MB89_9HYPH</name>
<evidence type="ECO:0000256" key="1">
    <source>
        <dbReference type="SAM" id="MobiDB-lite"/>
    </source>
</evidence>
<dbReference type="Proteomes" id="UP000273982">
    <property type="component" value="Chromosome"/>
</dbReference>
<reference evidence="3 4" key="1">
    <citation type="submission" date="2018-11" db="EMBL/GenBank/DDBJ databases">
        <title>Genome squencing of methanotrophic bacteria isolated from alkaline groundwater in Korea.</title>
        <authorList>
            <person name="Nguyen L.N."/>
        </authorList>
    </citation>
    <scope>NUCLEOTIDE SEQUENCE [LARGE SCALE GENOMIC DNA]</scope>
    <source>
        <strain evidence="3 4">GW6</strain>
    </source>
</reference>
<dbReference type="InterPro" id="IPR045057">
    <property type="entry name" value="Gcn5-rel_NAT"/>
</dbReference>
<dbReference type="InterPro" id="IPR016181">
    <property type="entry name" value="Acyl_CoA_acyltransferase"/>
</dbReference>
<dbReference type="SUPFAM" id="SSF55729">
    <property type="entry name" value="Acyl-CoA N-acyltransferases (Nat)"/>
    <property type="match status" value="1"/>
</dbReference>
<dbReference type="Gene3D" id="3.40.630.30">
    <property type="match status" value="1"/>
</dbReference>
<dbReference type="PANTHER" id="PTHR31435">
    <property type="entry name" value="PROTEIN NATD1"/>
    <property type="match status" value="1"/>
</dbReference>
<proteinExistence type="predicted"/>
<dbReference type="EMBL" id="CP034086">
    <property type="protein sequence ID" value="AZG78492.1"/>
    <property type="molecule type" value="Genomic_DNA"/>
</dbReference>
<dbReference type="AlphaFoldDB" id="A0A3G8MB89"/>
<organism evidence="3 4">
    <name type="scientific">Methylocystis rosea</name>
    <dbReference type="NCBI Taxonomy" id="173366"/>
    <lineage>
        <taxon>Bacteria</taxon>
        <taxon>Pseudomonadati</taxon>
        <taxon>Pseudomonadota</taxon>
        <taxon>Alphaproteobacteria</taxon>
        <taxon>Hyphomicrobiales</taxon>
        <taxon>Methylocystaceae</taxon>
        <taxon>Methylocystis</taxon>
    </lineage>
</organism>
<dbReference type="InterPro" id="IPR031165">
    <property type="entry name" value="GNAT_YJDJ"/>
</dbReference>
<dbReference type="Pfam" id="PF14542">
    <property type="entry name" value="Acetyltransf_CG"/>
    <property type="match status" value="1"/>
</dbReference>
<accession>A0A3G8MB89</accession>
<protein>
    <submittedName>
        <fullName evidence="3">N-acetyltransferase</fullName>
    </submittedName>
</protein>
<feature type="domain" description="N-acetyltransferase" evidence="2">
    <location>
        <begin position="18"/>
        <end position="103"/>
    </location>
</feature>
<sequence length="103" mass="11600">MGKSKGEPANRHPWGSVRDNPEFSRFELDIDGETALAYYRIDNDVMVFTSTQTPPKLRGQGVASELIRNALEFARARGLKVQGDCAFVADYVEKHPEYQDLLP</sequence>
<evidence type="ECO:0000313" key="4">
    <source>
        <dbReference type="Proteomes" id="UP000273982"/>
    </source>
</evidence>
<keyword evidence="3" id="KW-0808">Transferase</keyword>
<dbReference type="PANTHER" id="PTHR31435:SF10">
    <property type="entry name" value="BSR4717 PROTEIN"/>
    <property type="match status" value="1"/>
</dbReference>
<gene>
    <name evidence="3" type="ORF">EHO51_03740</name>
</gene>
<dbReference type="KEGG" id="mros:EHO51_03740"/>
<feature type="region of interest" description="Disordered" evidence="1">
    <location>
        <begin position="1"/>
        <end position="20"/>
    </location>
</feature>
<dbReference type="GO" id="GO:0016740">
    <property type="term" value="F:transferase activity"/>
    <property type="evidence" value="ECO:0007669"/>
    <property type="project" value="UniProtKB-KW"/>
</dbReference>
<dbReference type="PROSITE" id="PS51729">
    <property type="entry name" value="GNAT_YJDJ"/>
    <property type="match status" value="1"/>
</dbReference>